<dbReference type="RefSeq" id="WP_012160255.1">
    <property type="nucleotide sequence ID" value="NC_009922.1"/>
</dbReference>
<dbReference type="InterPro" id="IPR053154">
    <property type="entry name" value="c-di-AMP_regulator"/>
</dbReference>
<keyword evidence="1" id="KW-0472">Membrane</keyword>
<dbReference type="STRING" id="350688.Clos_2416"/>
<protein>
    <submittedName>
        <fullName evidence="2">YbbR family protein</fullName>
    </submittedName>
</protein>
<dbReference type="eggNOG" id="COG4856">
    <property type="taxonomic scope" value="Bacteria"/>
</dbReference>
<dbReference type="KEGG" id="aoe:Clos_2416"/>
<dbReference type="PANTHER" id="PTHR37804">
    <property type="entry name" value="CDAA REGULATORY PROTEIN CDAR"/>
    <property type="match status" value="1"/>
</dbReference>
<dbReference type="HOGENOM" id="CLU_039811_4_1_9"/>
<organism evidence="2 3">
    <name type="scientific">Alkaliphilus oremlandii (strain OhILAs)</name>
    <name type="common">Clostridium oremlandii (strain OhILAs)</name>
    <dbReference type="NCBI Taxonomy" id="350688"/>
    <lineage>
        <taxon>Bacteria</taxon>
        <taxon>Bacillati</taxon>
        <taxon>Bacillota</taxon>
        <taxon>Clostridia</taxon>
        <taxon>Peptostreptococcales</taxon>
        <taxon>Natronincolaceae</taxon>
        <taxon>Alkaliphilus</taxon>
    </lineage>
</organism>
<evidence type="ECO:0000313" key="3">
    <source>
        <dbReference type="Proteomes" id="UP000000269"/>
    </source>
</evidence>
<proteinExistence type="predicted"/>
<keyword evidence="1" id="KW-0812">Transmembrane</keyword>
<evidence type="ECO:0000256" key="1">
    <source>
        <dbReference type="SAM" id="Phobius"/>
    </source>
</evidence>
<dbReference type="InterPro" id="IPR012505">
    <property type="entry name" value="YbbR"/>
</dbReference>
<reference evidence="3" key="1">
    <citation type="submission" date="2007-10" db="EMBL/GenBank/DDBJ databases">
        <title>Complete genome of Alkaliphilus oremlandii OhILAs.</title>
        <authorList>
            <person name="Copeland A."/>
            <person name="Lucas S."/>
            <person name="Lapidus A."/>
            <person name="Barry K."/>
            <person name="Detter J.C."/>
            <person name="Glavina del Rio T."/>
            <person name="Hammon N."/>
            <person name="Israni S."/>
            <person name="Dalin E."/>
            <person name="Tice H."/>
            <person name="Pitluck S."/>
            <person name="Chain P."/>
            <person name="Malfatti S."/>
            <person name="Shin M."/>
            <person name="Vergez L."/>
            <person name="Schmutz J."/>
            <person name="Larimer F."/>
            <person name="Land M."/>
            <person name="Hauser L."/>
            <person name="Kyrpides N."/>
            <person name="Mikhailova N."/>
            <person name="Stolz J.F."/>
            <person name="Dawson A."/>
            <person name="Fisher E."/>
            <person name="Crable B."/>
            <person name="Perera E."/>
            <person name="Lisak J."/>
            <person name="Ranganathan M."/>
            <person name="Basu P."/>
            <person name="Richardson P."/>
        </authorList>
    </citation>
    <scope>NUCLEOTIDE SEQUENCE [LARGE SCALE GENOMIC DNA]</scope>
    <source>
        <strain evidence="3">OhILAs</strain>
    </source>
</reference>
<keyword evidence="1" id="KW-1133">Transmembrane helix</keyword>
<dbReference type="AlphaFoldDB" id="A8MJG6"/>
<dbReference type="Gene3D" id="2.170.120.40">
    <property type="entry name" value="YbbR-like domain"/>
    <property type="match status" value="2"/>
</dbReference>
<dbReference type="Pfam" id="PF07949">
    <property type="entry name" value="YbbR"/>
    <property type="match status" value="4"/>
</dbReference>
<dbReference type="Gene3D" id="2.170.120.30">
    <property type="match status" value="2"/>
</dbReference>
<keyword evidence="3" id="KW-1185">Reference proteome</keyword>
<dbReference type="EMBL" id="CP000853">
    <property type="protein sequence ID" value="ABW19948.1"/>
    <property type="molecule type" value="Genomic_DNA"/>
</dbReference>
<accession>A8MJG6</accession>
<dbReference type="PANTHER" id="PTHR37804:SF1">
    <property type="entry name" value="CDAA REGULATORY PROTEIN CDAR"/>
    <property type="match status" value="1"/>
</dbReference>
<gene>
    <name evidence="2" type="ordered locus">Clos_2416</name>
</gene>
<dbReference type="Proteomes" id="UP000000269">
    <property type="component" value="Chromosome"/>
</dbReference>
<feature type="transmembrane region" description="Helical" evidence="1">
    <location>
        <begin position="9"/>
        <end position="27"/>
    </location>
</feature>
<sequence>MNKTGINNLAPKIISILFSLILWIYVMEAFNPKESRSIPNIPVNLVNVEELKEQDMALVGGEGFTVRAKITGRRDEIYKIKENQIQVKADLRGYKLGSNTIPLEVSAPSNIEIDISPRFIRVDLEGIVKKSKDVKVIISGKPKQNFDQGTMVYKPTAVWVEGPESYVNAVENVVATLDITGEGGSLSSSLALKPVNSRGEEVKNVKINTPYVDVSLDIAFLKSVPVKGVHELKAAEGYKITEVKLSASEVILRGDEELLNNISEVSTEKITLDQLTENQSVHVKLELPENVSVQGEAPIKLDVTVEKLEEKIYKINRENILFNNLGENLKLDKSSIPESLNITITGLKSILDTIDKNVIRVEVDLAELSANEYTIEPVVTLPFIIEKDIAEVRLEPKSIKIKLLKQ</sequence>
<dbReference type="OrthoDB" id="2111604at2"/>
<name>A8MJG6_ALKOO</name>
<evidence type="ECO:0000313" key="2">
    <source>
        <dbReference type="EMBL" id="ABW19948.1"/>
    </source>
</evidence>